<feature type="region of interest" description="Disordered" evidence="1">
    <location>
        <begin position="303"/>
        <end position="327"/>
    </location>
</feature>
<keyword evidence="2" id="KW-0732">Signal</keyword>
<dbReference type="EMBL" id="BQXU01000011">
    <property type="protein sequence ID" value="GKT45053.1"/>
    <property type="molecule type" value="Genomic_DNA"/>
</dbReference>
<proteinExistence type="predicted"/>
<evidence type="ECO:0000256" key="2">
    <source>
        <dbReference type="SAM" id="SignalP"/>
    </source>
</evidence>
<protein>
    <submittedName>
        <fullName evidence="3">Uncharacterized protein</fullName>
    </submittedName>
</protein>
<feature type="signal peptide" evidence="2">
    <location>
        <begin position="1"/>
        <end position="18"/>
    </location>
</feature>
<dbReference type="AlphaFoldDB" id="A0AA37P1M2"/>
<dbReference type="GeneID" id="73326036"/>
<evidence type="ECO:0000313" key="3">
    <source>
        <dbReference type="EMBL" id="GKT45053.1"/>
    </source>
</evidence>
<evidence type="ECO:0000313" key="4">
    <source>
        <dbReference type="Proteomes" id="UP001055115"/>
    </source>
</evidence>
<accession>A0AA37P1M2</accession>
<evidence type="ECO:0000256" key="1">
    <source>
        <dbReference type="SAM" id="MobiDB-lite"/>
    </source>
</evidence>
<feature type="chain" id="PRO_5041337776" evidence="2">
    <location>
        <begin position="19"/>
        <end position="644"/>
    </location>
</feature>
<sequence length="644" mass="63463">MLFKSAVLACLLAELGLARQAKRQDVAPSPVLSSISIPPLLSTGTGAAAPAKAGPTGLFLNTSIPAVAAPPQVSTLTELATVTSLLSNNVTTTQVITTERTVTADAAPIILQPQVIIVSQVTFFTFTSALGGACPAVQQGQQGGFVVGGQQFEQFQSACNAACGMQFTQCQSIAGQNFHISQCQTQLIACQGAAKTATVTVSVPTTVTQTVLLPQGPNSGAAGLPSSIAGTGGSVITTTTLPPDAAATVGTGGVSFVTVTATPAAPPAQTAAPQTSVLTTTIAANPEQPNATPVVSVITVTRQPGAEPSKPADGGVGEEGGASGKGGSVVTSAVVSTLPAVGGQPPIVSTIYITKTAEAVSSVDAIAGSSPVVTTLPAKSEGGQAIVSTVYVSAPPPAATKGAGGADKAGSVVTSAIETTLPAQSAGGQAIVKTIYVTATAPAASAPPPKPQEPKTSVLTMTLGPATGSPVVSLITVTIPPAAPTDSAQAEVSTSALTSTIPAEGTNPPHVTTVYITAQAPAATSAPPHRVITITVGSLTGVVTVSDAQSTASATTVASALPSAGTGGSVGNEGSQNCPAAVTVTETVSSCPTAAVTSVLTQTVSVVPAATGEVKRTKSDKKHAAEYKRDEFRHSRRHVRAFGL</sequence>
<keyword evidence="4" id="KW-1185">Reference proteome</keyword>
<organism evidence="3 4">
    <name type="scientific">Colletotrichum spaethianum</name>
    <dbReference type="NCBI Taxonomy" id="700344"/>
    <lineage>
        <taxon>Eukaryota</taxon>
        <taxon>Fungi</taxon>
        <taxon>Dikarya</taxon>
        <taxon>Ascomycota</taxon>
        <taxon>Pezizomycotina</taxon>
        <taxon>Sordariomycetes</taxon>
        <taxon>Hypocreomycetidae</taxon>
        <taxon>Glomerellales</taxon>
        <taxon>Glomerellaceae</taxon>
        <taxon>Colletotrichum</taxon>
        <taxon>Colletotrichum spaethianum species complex</taxon>
    </lineage>
</organism>
<reference evidence="3 4" key="1">
    <citation type="submission" date="2022-03" db="EMBL/GenBank/DDBJ databases">
        <title>Genome data of Colletotrichum spp.</title>
        <authorList>
            <person name="Utami Y.D."/>
            <person name="Hiruma K."/>
        </authorList>
    </citation>
    <scope>NUCLEOTIDE SEQUENCE [LARGE SCALE GENOMIC DNA]</scope>
    <source>
        <strain evidence="3 4">MAFF 239500</strain>
    </source>
</reference>
<dbReference type="Proteomes" id="UP001055115">
    <property type="component" value="Unassembled WGS sequence"/>
</dbReference>
<feature type="compositionally biased region" description="Gly residues" evidence="1">
    <location>
        <begin position="314"/>
        <end position="327"/>
    </location>
</feature>
<name>A0AA37P1M2_9PEZI</name>
<gene>
    <name evidence="3" type="ORF">ColSpa_05234</name>
</gene>
<dbReference type="RefSeq" id="XP_049127403.1">
    <property type="nucleotide sequence ID" value="XM_049271446.1"/>
</dbReference>
<comment type="caution">
    <text evidence="3">The sequence shown here is derived from an EMBL/GenBank/DDBJ whole genome shotgun (WGS) entry which is preliminary data.</text>
</comment>